<proteinExistence type="predicted"/>
<sequence>MSLAASCPRCTSPITETDGAYTCKQHGEIAPLWRPDTADYTAFAELVGRVGDLPTYLPWPMSPGWSIADFGCVASRDRATATVTTTVGTSDLDGPVEVTIVSEDSGVGLGARCAGTAYDDPGEQVGHGPHAIHVRAGGRTVPLWAVDPRDDDDLLAKAVFAGEAEGRWLWLVIRPASAALLLRDEWLLADVTGFGPEALEMPFGGPRPAW</sequence>
<dbReference type="RefSeq" id="WP_123221164.1">
    <property type="nucleotide sequence ID" value="NZ_RJSF01000003.1"/>
</dbReference>
<accession>A0A3N0GYK0</accession>
<comment type="caution">
    <text evidence="1">The sequence shown here is derived from an EMBL/GenBank/DDBJ whole genome shotgun (WGS) entry which is preliminary data.</text>
</comment>
<evidence type="ECO:0000313" key="1">
    <source>
        <dbReference type="EMBL" id="RNM17547.1"/>
    </source>
</evidence>
<reference evidence="1 2" key="1">
    <citation type="submission" date="2018-11" db="EMBL/GenBank/DDBJ databases">
        <authorList>
            <person name="Li F."/>
        </authorList>
    </citation>
    <scope>NUCLEOTIDE SEQUENCE [LARGE SCALE GENOMIC DNA]</scope>
    <source>
        <strain evidence="1 2">Gsoil 818</strain>
    </source>
</reference>
<organism evidence="1 2">
    <name type="scientific">Nocardioides pocheonensis</name>
    <dbReference type="NCBI Taxonomy" id="661485"/>
    <lineage>
        <taxon>Bacteria</taxon>
        <taxon>Bacillati</taxon>
        <taxon>Actinomycetota</taxon>
        <taxon>Actinomycetes</taxon>
        <taxon>Propionibacteriales</taxon>
        <taxon>Nocardioidaceae</taxon>
        <taxon>Nocardioides</taxon>
    </lineage>
</organism>
<keyword evidence="2" id="KW-1185">Reference proteome</keyword>
<dbReference type="OrthoDB" id="5179979at2"/>
<evidence type="ECO:0000313" key="2">
    <source>
        <dbReference type="Proteomes" id="UP000279994"/>
    </source>
</evidence>
<dbReference type="EMBL" id="RJSF01000003">
    <property type="protein sequence ID" value="RNM17547.1"/>
    <property type="molecule type" value="Genomic_DNA"/>
</dbReference>
<dbReference type="Pfam" id="PF20544">
    <property type="entry name" value="DUF6758"/>
    <property type="match status" value="1"/>
</dbReference>
<gene>
    <name evidence="1" type="ORF">EFL26_01855</name>
</gene>
<protein>
    <submittedName>
        <fullName evidence="1">Uncharacterized protein</fullName>
    </submittedName>
</protein>
<dbReference type="Proteomes" id="UP000279994">
    <property type="component" value="Unassembled WGS sequence"/>
</dbReference>
<dbReference type="AlphaFoldDB" id="A0A3N0GYK0"/>
<name>A0A3N0GYK0_9ACTN</name>
<dbReference type="InterPro" id="IPR046646">
    <property type="entry name" value="DUF6758"/>
</dbReference>